<protein>
    <submittedName>
        <fullName evidence="2">Uncharacterized protein</fullName>
    </submittedName>
</protein>
<dbReference type="GO" id="GO:0005886">
    <property type="term" value="C:plasma membrane"/>
    <property type="evidence" value="ECO:0007669"/>
    <property type="project" value="TreeGrafter"/>
</dbReference>
<dbReference type="GO" id="GO:1990573">
    <property type="term" value="P:potassium ion import across plasma membrane"/>
    <property type="evidence" value="ECO:0007669"/>
    <property type="project" value="TreeGrafter"/>
</dbReference>
<dbReference type="GO" id="GO:0140107">
    <property type="term" value="F:high-affinity potassium ion transmembrane transporter activity"/>
    <property type="evidence" value="ECO:0007669"/>
    <property type="project" value="TreeGrafter"/>
</dbReference>
<feature type="transmembrane region" description="Helical" evidence="1">
    <location>
        <begin position="27"/>
        <end position="50"/>
    </location>
</feature>
<proteinExistence type="predicted"/>
<dbReference type="STRING" id="100787.A0A0G4N2H5"/>
<dbReference type="PANTHER" id="PTHR31064:SF30">
    <property type="entry name" value="HIGH-AFFINITY POTASSIUM TRANSPORT PROTEIN-RELATED"/>
    <property type="match status" value="1"/>
</dbReference>
<reference evidence="2 3" key="1">
    <citation type="submission" date="2015-05" db="EMBL/GenBank/DDBJ databases">
        <authorList>
            <person name="Wang D.B."/>
            <person name="Wang M."/>
        </authorList>
    </citation>
    <scope>NUCLEOTIDE SEQUENCE [LARGE SCALE GENOMIC DNA]</scope>
    <source>
        <strain evidence="2">VL1</strain>
    </source>
</reference>
<evidence type="ECO:0000313" key="3">
    <source>
        <dbReference type="Proteomes" id="UP000044602"/>
    </source>
</evidence>
<dbReference type="InterPro" id="IPR051143">
    <property type="entry name" value="TrkH_K-transport"/>
</dbReference>
<keyword evidence="1" id="KW-0812">Transmembrane</keyword>
<sequence>MLDNTRAWLLGQIRAAKPSFISKQPHFNFISAHYFWIVSLTILASVLMYATAGGQLAYIDALFFASGANTQAGLNTVDVNLLNTFQQICIYIFTMTSNPIVIHSSVVFLRLYWFEKRFQNMVRDARARRVTISKSRAKAHLDMNQAEMDTRYITFDPDVSDNLAPILTEIQNKIILPYYLPPHQRERVFNEKHRNSLRMNPVDIEIDGLTHRFSHLPWKEIPSTRAVFHEALRNMETTHDWSNFVRLLSGLREAKRVINTAMFVKMIRQTGAKGRVFAVIDAARQTKRTGLRFDLPQKVQEVLLFVQLKALDAAWEKKELEQALRWSTMVLEMAADPAHRLEKRRPDWLSWPVERDPLSLTAPLHLAAALAVGHNAGRDVDGRVAYWAKQVVAAWPAGKGLLEAYPAEAFGGKGSVSGDRGDVRYLSAAPLYIAPA</sequence>
<dbReference type="Proteomes" id="UP000044602">
    <property type="component" value="Unassembled WGS sequence"/>
</dbReference>
<organism evidence="2 3">
    <name type="scientific">Verticillium longisporum</name>
    <name type="common">Verticillium dahliae var. longisporum</name>
    <dbReference type="NCBI Taxonomy" id="100787"/>
    <lineage>
        <taxon>Eukaryota</taxon>
        <taxon>Fungi</taxon>
        <taxon>Dikarya</taxon>
        <taxon>Ascomycota</taxon>
        <taxon>Pezizomycotina</taxon>
        <taxon>Sordariomycetes</taxon>
        <taxon>Hypocreomycetidae</taxon>
        <taxon>Glomerellales</taxon>
        <taxon>Plectosphaerellaceae</taxon>
        <taxon>Verticillium</taxon>
    </lineage>
</organism>
<keyword evidence="1" id="KW-1133">Transmembrane helix</keyword>
<keyword evidence="1" id="KW-0472">Membrane</keyword>
<evidence type="ECO:0000256" key="1">
    <source>
        <dbReference type="SAM" id="Phobius"/>
    </source>
</evidence>
<dbReference type="AlphaFoldDB" id="A0A0G4N2H5"/>
<keyword evidence="3" id="KW-1185">Reference proteome</keyword>
<accession>A0A0G4N2H5</accession>
<evidence type="ECO:0000313" key="2">
    <source>
        <dbReference type="EMBL" id="CRK40771.1"/>
    </source>
</evidence>
<name>A0A0G4N2H5_VERLO</name>
<dbReference type="PANTHER" id="PTHR31064">
    <property type="entry name" value="POTASSIUM TRANSPORT PROTEIN DDB_G0292412-RELATED"/>
    <property type="match status" value="1"/>
</dbReference>
<feature type="non-terminal residue" evidence="2">
    <location>
        <position position="436"/>
    </location>
</feature>
<dbReference type="GO" id="GO:0030007">
    <property type="term" value="P:intracellular potassium ion homeostasis"/>
    <property type="evidence" value="ECO:0007669"/>
    <property type="project" value="TreeGrafter"/>
</dbReference>
<gene>
    <name evidence="2" type="ORF">BN1708_016828</name>
</gene>
<dbReference type="EMBL" id="CVQH01026550">
    <property type="protein sequence ID" value="CRK40771.1"/>
    <property type="molecule type" value="Genomic_DNA"/>
</dbReference>